<dbReference type="eggNOG" id="COG4409">
    <property type="taxonomic scope" value="Bacteria"/>
</dbReference>
<comment type="similarity">
    <text evidence="2">Belongs to the glycosyl hydrolase 33 family.</text>
</comment>
<dbReference type="PANTHER" id="PTHR10628">
    <property type="entry name" value="SIALIDASE"/>
    <property type="match status" value="1"/>
</dbReference>
<dbReference type="CDD" id="cd15482">
    <property type="entry name" value="Sialidase_non-viral"/>
    <property type="match status" value="1"/>
</dbReference>
<accession>K9E8J2</accession>
<dbReference type="PATRIC" id="fig|883081.3.peg.1042"/>
<reference evidence="6 7" key="1">
    <citation type="submission" date="2012-09" db="EMBL/GenBank/DDBJ databases">
        <title>The Genome Sequence of Alloiococcus otitis ATCC 51267.</title>
        <authorList>
            <consortium name="The Broad Institute Genome Sequencing Platform"/>
            <person name="Earl A."/>
            <person name="Ward D."/>
            <person name="Feldgarden M."/>
            <person name="Gevers D."/>
            <person name="Huys G."/>
            <person name="Walker B."/>
            <person name="Young S.K."/>
            <person name="Zeng Q."/>
            <person name="Gargeya S."/>
            <person name="Fitzgerald M."/>
            <person name="Haas B."/>
            <person name="Abouelleil A."/>
            <person name="Alvarado L."/>
            <person name="Arachchi H.M."/>
            <person name="Berlin A.M."/>
            <person name="Chapman S.B."/>
            <person name="Goldberg J."/>
            <person name="Griggs A."/>
            <person name="Gujja S."/>
            <person name="Hansen M."/>
            <person name="Howarth C."/>
            <person name="Imamovic A."/>
            <person name="Larimer J."/>
            <person name="McCowen C."/>
            <person name="Montmayeur A."/>
            <person name="Murphy C."/>
            <person name="Neiman D."/>
            <person name="Pearson M."/>
            <person name="Priest M."/>
            <person name="Roberts A."/>
            <person name="Saif S."/>
            <person name="Shea T."/>
            <person name="Sisk P."/>
            <person name="Sykes S."/>
            <person name="Wortman J."/>
            <person name="Nusbaum C."/>
            <person name="Birren B."/>
        </authorList>
    </citation>
    <scope>NUCLEOTIDE SEQUENCE [LARGE SCALE GENOMIC DNA]</scope>
    <source>
        <strain evidence="6 7">ATCC 51267</strain>
    </source>
</reference>
<dbReference type="SUPFAM" id="SSF50939">
    <property type="entry name" value="Sialidases"/>
    <property type="match status" value="1"/>
</dbReference>
<feature type="signal peptide" evidence="4">
    <location>
        <begin position="1"/>
        <end position="25"/>
    </location>
</feature>
<feature type="chain" id="PRO_5038587794" description="exo-alpha-sialidase" evidence="4">
    <location>
        <begin position="26"/>
        <end position="530"/>
    </location>
</feature>
<dbReference type="GO" id="GO:0016020">
    <property type="term" value="C:membrane"/>
    <property type="evidence" value="ECO:0007669"/>
    <property type="project" value="TreeGrafter"/>
</dbReference>
<dbReference type="InterPro" id="IPR023364">
    <property type="entry name" value="Trans_sialidase_dom3"/>
</dbReference>
<organism evidence="6 7">
    <name type="scientific">Alloiococcus otitis ATCC 51267</name>
    <dbReference type="NCBI Taxonomy" id="883081"/>
    <lineage>
        <taxon>Bacteria</taxon>
        <taxon>Bacillati</taxon>
        <taxon>Bacillota</taxon>
        <taxon>Bacilli</taxon>
        <taxon>Lactobacillales</taxon>
        <taxon>Carnobacteriaceae</taxon>
        <taxon>Alloiococcus</taxon>
    </lineage>
</organism>
<dbReference type="STRING" id="883081.HMPREF9698_01041"/>
<name>K9E8J2_9LACT</name>
<dbReference type="InterPro" id="IPR026856">
    <property type="entry name" value="Sialidase_fam"/>
</dbReference>
<protein>
    <recommendedName>
        <fullName evidence="3">exo-alpha-sialidase</fullName>
        <ecNumber evidence="3">3.2.1.18</ecNumber>
    </recommendedName>
</protein>
<evidence type="ECO:0000259" key="5">
    <source>
        <dbReference type="Pfam" id="PF13088"/>
    </source>
</evidence>
<dbReference type="PANTHER" id="PTHR10628:SF30">
    <property type="entry name" value="EXO-ALPHA-SIALIDASE"/>
    <property type="match status" value="1"/>
</dbReference>
<keyword evidence="4" id="KW-0732">Signal</keyword>
<dbReference type="EC" id="3.2.1.18" evidence="3"/>
<dbReference type="GO" id="GO:0006689">
    <property type="term" value="P:ganglioside catabolic process"/>
    <property type="evidence" value="ECO:0007669"/>
    <property type="project" value="TreeGrafter"/>
</dbReference>
<evidence type="ECO:0000313" key="6">
    <source>
        <dbReference type="EMBL" id="EKU93509.1"/>
    </source>
</evidence>
<evidence type="ECO:0000256" key="3">
    <source>
        <dbReference type="ARBA" id="ARBA00012733"/>
    </source>
</evidence>
<evidence type="ECO:0000256" key="2">
    <source>
        <dbReference type="ARBA" id="ARBA00009348"/>
    </source>
</evidence>
<dbReference type="GO" id="GO:0004308">
    <property type="term" value="F:exo-alpha-sialidase activity"/>
    <property type="evidence" value="ECO:0007669"/>
    <property type="project" value="UniProtKB-EC"/>
</dbReference>
<dbReference type="GO" id="GO:0005737">
    <property type="term" value="C:cytoplasm"/>
    <property type="evidence" value="ECO:0007669"/>
    <property type="project" value="TreeGrafter"/>
</dbReference>
<dbReference type="Proteomes" id="UP000009875">
    <property type="component" value="Unassembled WGS sequence"/>
</dbReference>
<dbReference type="RefSeq" id="WP_003778067.1">
    <property type="nucleotide sequence ID" value="NZ_JH992959.1"/>
</dbReference>
<feature type="domain" description="Sialidase" evidence="5">
    <location>
        <begin position="277"/>
        <end position="490"/>
    </location>
</feature>
<comment type="catalytic activity">
    <reaction evidence="1">
        <text>Hydrolysis of alpha-(2-&gt;3)-, alpha-(2-&gt;6)-, alpha-(2-&gt;8)- glycosidic linkages of terminal sialic acid residues in oligosaccharides, glycoproteins, glycolipids, colominic acid and synthetic substrates.</text>
        <dbReference type="EC" id="3.2.1.18"/>
    </reaction>
</comment>
<evidence type="ECO:0000256" key="1">
    <source>
        <dbReference type="ARBA" id="ARBA00000427"/>
    </source>
</evidence>
<proteinExistence type="inferred from homology"/>
<evidence type="ECO:0000256" key="4">
    <source>
        <dbReference type="SAM" id="SignalP"/>
    </source>
</evidence>
<dbReference type="EMBL" id="AGXA01000020">
    <property type="protein sequence ID" value="EKU93509.1"/>
    <property type="molecule type" value="Genomic_DNA"/>
</dbReference>
<dbReference type="Gene3D" id="2.120.10.10">
    <property type="match status" value="1"/>
</dbReference>
<dbReference type="InterPro" id="IPR036278">
    <property type="entry name" value="Sialidase_sf"/>
</dbReference>
<gene>
    <name evidence="6" type="ORF">HMPREF9698_01041</name>
</gene>
<dbReference type="Gene3D" id="2.40.220.10">
    <property type="entry name" value="Intramolecular Trans-sialidase, Domain 3"/>
    <property type="match status" value="1"/>
</dbReference>
<dbReference type="GO" id="GO:0009313">
    <property type="term" value="P:oligosaccharide catabolic process"/>
    <property type="evidence" value="ECO:0007669"/>
    <property type="project" value="TreeGrafter"/>
</dbReference>
<keyword evidence="7" id="KW-1185">Reference proteome</keyword>
<dbReference type="AlphaFoldDB" id="K9E8J2"/>
<dbReference type="HOGENOM" id="CLU_024974_0_0_9"/>
<comment type="caution">
    <text evidence="6">The sequence shown here is derived from an EMBL/GenBank/DDBJ whole genome shotgun (WGS) entry which is preliminary data.</text>
</comment>
<evidence type="ECO:0000313" key="7">
    <source>
        <dbReference type="Proteomes" id="UP000009875"/>
    </source>
</evidence>
<dbReference type="InterPro" id="IPR011040">
    <property type="entry name" value="Sialidase"/>
</dbReference>
<dbReference type="Pfam" id="PF13088">
    <property type="entry name" value="BNR_2"/>
    <property type="match status" value="1"/>
</dbReference>
<sequence>MKHFKHHIITSLALSFLLCSLSLLNNHKSIKAEELGTAGTIDIEETSSAGDQEKNMEESKIFFAGDETAANYFRIPNIYTLNDGRILASADARYGGTHDSPNNIAIASSYSDDNGLNWSESTLPLSFDDYANQQIDWPRDDQGKEEQIKYSASFIDSVILEDSQTGNIYLFADVMPAGVGNSNAWKNDSGFEEIDGQYFLKLRSQDEEEYHYLLGSDQVIYDQRTGEATDYSVDDDYNILKNGESLYTEQYSVDFQDGQLIEYQNGTKVKMNIFYYDSLFKVVPTNYVGYTVSQDQGESWSPLNLLDPLLGPDHNAPYLSPGGGLETSNGRLLVSSYTESAIIYIVSDDHGETWFPVRQDLPFSEATAESQTIELEEDVLATFTRTDNGKIGYSMSHDNGDTWTEITNLDIVDNTQYGTQVSALKYSEEIEGKLAVILSTPNSTQARENGELIIGLYNGEEIEWKYRYTIPDTQDGFSYSDLTETPDGEIALHYDSWSRDQLHLKDVLLMQRFDSQDIINQSQVITEDAG</sequence>